<keyword evidence="10 13" id="KW-0675">Receptor</keyword>
<accession>G3TLT3</accession>
<feature type="transmembrane region" description="Helical" evidence="13">
    <location>
        <begin position="124"/>
        <end position="146"/>
    </location>
</feature>
<feature type="transmembrane region" description="Helical" evidence="13">
    <location>
        <begin position="236"/>
        <end position="259"/>
    </location>
</feature>
<evidence type="ECO:0000259" key="14">
    <source>
        <dbReference type="PROSITE" id="PS50262"/>
    </source>
</evidence>
<reference evidence="15" key="2">
    <citation type="submission" date="2025-08" db="UniProtKB">
        <authorList>
            <consortium name="Ensembl"/>
        </authorList>
    </citation>
    <scope>IDENTIFICATION</scope>
    <source>
        <strain evidence="15">Isolate ISIS603380</strain>
    </source>
</reference>
<feature type="transmembrane region" description="Helical" evidence="13">
    <location>
        <begin position="265"/>
        <end position="286"/>
    </location>
</feature>
<keyword evidence="4 13" id="KW-1003">Cell membrane</keyword>
<dbReference type="PRINTS" id="PR01534">
    <property type="entry name" value="VOMERONASL1R"/>
</dbReference>
<keyword evidence="9 13" id="KW-0472">Membrane</keyword>
<evidence type="ECO:0000256" key="6">
    <source>
        <dbReference type="ARBA" id="ARBA00022692"/>
    </source>
</evidence>
<dbReference type="GO" id="GO:0019236">
    <property type="term" value="P:response to pheromone"/>
    <property type="evidence" value="ECO:0007669"/>
    <property type="project" value="UniProtKB-KW"/>
</dbReference>
<keyword evidence="11" id="KW-0325">Glycoprotein</keyword>
<evidence type="ECO:0000313" key="16">
    <source>
        <dbReference type="Proteomes" id="UP000007646"/>
    </source>
</evidence>
<sequence>INSMDLKIATILLFQIVVGILGNFSLTIHYILPHFYGCRSRSTDLILRHLTVANSLAIVSIGVPQTMLAFGLKHFLNDFGCKLVLYLQRVARGMSICTTCLLSVFQTITISPMHSRWAGLKLKALKYICLSNILCWIQHMLVNAIFPTYVSDKRRNNTIIRKSVLGYCCTTHHDNVAISLYAALLSSHDVFCLGFMSWASGSMVFILYRHKKKVQHIHRNNISPRSSAKTRATQSILVLVSIFVSLYALSSIIYAYLALFDNPSWWLVNMSALITACFPTVSPFVLMSSDSRVLRLCSV</sequence>
<evidence type="ECO:0000256" key="3">
    <source>
        <dbReference type="ARBA" id="ARBA00010663"/>
    </source>
</evidence>
<dbReference type="PANTHER" id="PTHR24062">
    <property type="entry name" value="VOMERONASAL TYPE-1 RECEPTOR"/>
    <property type="match status" value="1"/>
</dbReference>
<keyword evidence="16" id="KW-1185">Reference proteome</keyword>
<dbReference type="InParanoid" id="G3TLT3"/>
<evidence type="ECO:0000256" key="11">
    <source>
        <dbReference type="ARBA" id="ARBA00023180"/>
    </source>
</evidence>
<dbReference type="GO" id="GO:0016503">
    <property type="term" value="F:pheromone receptor activity"/>
    <property type="evidence" value="ECO:0007669"/>
    <property type="project" value="InterPro"/>
</dbReference>
<comment type="subcellular location">
    <subcellularLocation>
        <location evidence="2 13">Cell membrane</location>
        <topology evidence="2 13">Multi-pass membrane protein</topology>
    </subcellularLocation>
</comment>
<dbReference type="CDD" id="cd13949">
    <property type="entry name" value="7tm_V1R_pheromone"/>
    <property type="match status" value="1"/>
</dbReference>
<evidence type="ECO:0000256" key="1">
    <source>
        <dbReference type="ARBA" id="ARBA00003878"/>
    </source>
</evidence>
<evidence type="ECO:0000313" key="15">
    <source>
        <dbReference type="Ensembl" id="ENSLAFP00000015927.2"/>
    </source>
</evidence>
<dbReference type="PROSITE" id="PS50262">
    <property type="entry name" value="G_PROTEIN_RECEP_F1_2"/>
    <property type="match status" value="1"/>
</dbReference>
<feature type="transmembrane region" description="Helical" evidence="13">
    <location>
        <begin position="52"/>
        <end position="72"/>
    </location>
</feature>
<name>G3TLT3_LOXAF</name>
<feature type="transmembrane region" description="Helical" evidence="13">
    <location>
        <begin position="12"/>
        <end position="32"/>
    </location>
</feature>
<dbReference type="Ensembl" id="ENSLAFT00000008641.2">
    <property type="protein sequence ID" value="ENSLAFP00000015927.2"/>
    <property type="gene ID" value="ENSLAFG00000008642.2"/>
</dbReference>
<reference evidence="15" key="3">
    <citation type="submission" date="2025-09" db="UniProtKB">
        <authorList>
            <consortium name="Ensembl"/>
        </authorList>
    </citation>
    <scope>IDENTIFICATION</scope>
    <source>
        <strain evidence="15">Isolate ISIS603380</strain>
    </source>
</reference>
<feature type="transmembrane region" description="Helical" evidence="13">
    <location>
        <begin position="190"/>
        <end position="208"/>
    </location>
</feature>
<dbReference type="GeneTree" id="ENSGT00960000186612"/>
<evidence type="ECO:0000256" key="5">
    <source>
        <dbReference type="ARBA" id="ARBA00022507"/>
    </source>
</evidence>
<dbReference type="HOGENOM" id="CLU_058641_1_0_1"/>
<keyword evidence="6 13" id="KW-0812">Transmembrane</keyword>
<dbReference type="AlphaFoldDB" id="G3TLT3"/>
<evidence type="ECO:0000256" key="2">
    <source>
        <dbReference type="ARBA" id="ARBA00004651"/>
    </source>
</evidence>
<dbReference type="InterPro" id="IPR017452">
    <property type="entry name" value="GPCR_Rhodpsn_7TM"/>
</dbReference>
<reference evidence="15 16" key="1">
    <citation type="submission" date="2009-06" db="EMBL/GenBank/DDBJ databases">
        <title>The Genome Sequence of Loxodonta africana (African elephant).</title>
        <authorList>
            <person name="Di Palma F."/>
            <person name="Heiman D."/>
            <person name="Young S."/>
            <person name="Johnson J."/>
            <person name="Lander E.S."/>
            <person name="Lindblad-Toh K."/>
        </authorList>
    </citation>
    <scope>NUCLEOTIDE SEQUENCE [LARGE SCALE GENOMIC DNA]</scope>
    <source>
        <strain evidence="15 16">Isolate ISIS603380</strain>
    </source>
</reference>
<keyword evidence="7 13" id="KW-1133">Transmembrane helix</keyword>
<evidence type="ECO:0000256" key="13">
    <source>
        <dbReference type="RuleBase" id="RU364061"/>
    </source>
</evidence>
<organism evidence="15 16">
    <name type="scientific">Loxodonta africana</name>
    <name type="common">African elephant</name>
    <dbReference type="NCBI Taxonomy" id="9785"/>
    <lineage>
        <taxon>Eukaryota</taxon>
        <taxon>Metazoa</taxon>
        <taxon>Chordata</taxon>
        <taxon>Craniata</taxon>
        <taxon>Vertebrata</taxon>
        <taxon>Euteleostomi</taxon>
        <taxon>Mammalia</taxon>
        <taxon>Eutheria</taxon>
        <taxon>Afrotheria</taxon>
        <taxon>Proboscidea</taxon>
        <taxon>Elephantidae</taxon>
        <taxon>Loxodonta</taxon>
    </lineage>
</organism>
<dbReference type="eggNOG" id="ENOG502RD1P">
    <property type="taxonomic scope" value="Eukaryota"/>
</dbReference>
<dbReference type="InterPro" id="IPR004072">
    <property type="entry name" value="Vmron_rcpt_1"/>
</dbReference>
<evidence type="ECO:0000256" key="4">
    <source>
        <dbReference type="ARBA" id="ARBA00022475"/>
    </source>
</evidence>
<dbReference type="Proteomes" id="UP000007646">
    <property type="component" value="Unassembled WGS sequence"/>
</dbReference>
<dbReference type="Gene3D" id="1.20.1070.10">
    <property type="entry name" value="Rhodopsin 7-helix transmembrane proteins"/>
    <property type="match status" value="1"/>
</dbReference>
<comment type="similarity">
    <text evidence="3 13">Belongs to the G-protein coupled receptor 1 family.</text>
</comment>
<comment type="function">
    <text evidence="1">Putative pheromone receptor.</text>
</comment>
<proteinExistence type="inferred from homology"/>
<dbReference type="Pfam" id="PF03402">
    <property type="entry name" value="V1R"/>
    <property type="match status" value="1"/>
</dbReference>
<dbReference type="GO" id="GO:0007606">
    <property type="term" value="P:sensory perception of chemical stimulus"/>
    <property type="evidence" value="ECO:0007669"/>
    <property type="project" value="UniProtKB-ARBA"/>
</dbReference>
<keyword evidence="8 13" id="KW-0297">G-protein coupled receptor</keyword>
<keyword evidence="12 13" id="KW-0807">Transducer</keyword>
<evidence type="ECO:0000256" key="10">
    <source>
        <dbReference type="ARBA" id="ARBA00023170"/>
    </source>
</evidence>
<evidence type="ECO:0000256" key="8">
    <source>
        <dbReference type="ARBA" id="ARBA00023040"/>
    </source>
</evidence>
<keyword evidence="5 13" id="KW-0589">Pheromone response</keyword>
<evidence type="ECO:0000256" key="12">
    <source>
        <dbReference type="ARBA" id="ARBA00023224"/>
    </source>
</evidence>
<dbReference type="GO" id="GO:0005886">
    <property type="term" value="C:plasma membrane"/>
    <property type="evidence" value="ECO:0007669"/>
    <property type="project" value="UniProtKB-SubCell"/>
</dbReference>
<dbReference type="OMA" id="WSNNNIT"/>
<feature type="domain" description="G-protein coupled receptors family 1 profile" evidence="14">
    <location>
        <begin position="22"/>
        <end position="286"/>
    </location>
</feature>
<evidence type="ECO:0000256" key="7">
    <source>
        <dbReference type="ARBA" id="ARBA00022989"/>
    </source>
</evidence>
<dbReference type="SUPFAM" id="SSF81321">
    <property type="entry name" value="Family A G protein-coupled receptor-like"/>
    <property type="match status" value="1"/>
</dbReference>
<evidence type="ECO:0000256" key="9">
    <source>
        <dbReference type="ARBA" id="ARBA00023136"/>
    </source>
</evidence>
<protein>
    <recommendedName>
        <fullName evidence="13">Vomeronasal type-1 receptor</fullName>
    </recommendedName>
</protein>
<dbReference type="FunFam" id="1.20.1070.10:FF:000033">
    <property type="entry name" value="Vomeronasal type-1 receptor"/>
    <property type="match status" value="1"/>
</dbReference>